<evidence type="ECO:0000256" key="9">
    <source>
        <dbReference type="ARBA" id="ARBA00023014"/>
    </source>
</evidence>
<dbReference type="PRINTS" id="PR00469">
    <property type="entry name" value="PNDRDTASEII"/>
</dbReference>
<keyword evidence="7" id="KW-0560">Oxidoreductase</keyword>
<dbReference type="CDD" id="cd02803">
    <property type="entry name" value="OYE_like_FMN_family"/>
    <property type="match status" value="1"/>
</dbReference>
<keyword evidence="5" id="KW-0288">FMN</keyword>
<keyword evidence="8" id="KW-0408">Iron</keyword>
<keyword evidence="6" id="KW-0479">Metal-binding</keyword>
<evidence type="ECO:0000256" key="1">
    <source>
        <dbReference type="ARBA" id="ARBA00001917"/>
    </source>
</evidence>
<dbReference type="PANTHER" id="PTHR42917">
    <property type="entry name" value="2,4-DIENOYL-COA REDUCTASE"/>
    <property type="match status" value="1"/>
</dbReference>
<dbReference type="SUPFAM" id="SSF51905">
    <property type="entry name" value="FAD/NAD(P)-binding domain"/>
    <property type="match status" value="1"/>
</dbReference>
<protein>
    <submittedName>
        <fullName evidence="12">2,4-dienoyl-CoA reductase-like NADH-dependent reductase (Old Yellow Enzyme family)/NADPH-dependent 2,4-dienoyl-CoA reductase/sulfur reductase-like enzyme</fullName>
    </submittedName>
</protein>
<evidence type="ECO:0000313" key="13">
    <source>
        <dbReference type="Proteomes" id="UP001230220"/>
    </source>
</evidence>
<dbReference type="InterPro" id="IPR051793">
    <property type="entry name" value="NADH:flavin_oxidoreductase"/>
</dbReference>
<feature type="domain" description="FAD/NAD(P)-binding" evidence="11">
    <location>
        <begin position="384"/>
        <end position="621"/>
    </location>
</feature>
<evidence type="ECO:0000256" key="4">
    <source>
        <dbReference type="ARBA" id="ARBA00022630"/>
    </source>
</evidence>
<comment type="similarity">
    <text evidence="3">In the N-terminal section; belongs to the NADH:flavin oxidoreductase/NADH oxidase family.</text>
</comment>
<evidence type="ECO:0000256" key="5">
    <source>
        <dbReference type="ARBA" id="ARBA00022643"/>
    </source>
</evidence>
<dbReference type="InterPro" id="IPR001155">
    <property type="entry name" value="OxRdtase_FMN_N"/>
</dbReference>
<evidence type="ECO:0000256" key="3">
    <source>
        <dbReference type="ARBA" id="ARBA00011048"/>
    </source>
</evidence>
<evidence type="ECO:0000259" key="10">
    <source>
        <dbReference type="Pfam" id="PF00724"/>
    </source>
</evidence>
<evidence type="ECO:0000313" key="12">
    <source>
        <dbReference type="EMBL" id="MDQ0360108.1"/>
    </source>
</evidence>
<dbReference type="SUPFAM" id="SSF51395">
    <property type="entry name" value="FMN-linked oxidoreductases"/>
    <property type="match status" value="1"/>
</dbReference>
<dbReference type="Pfam" id="PF00724">
    <property type="entry name" value="Oxidored_FMN"/>
    <property type="match status" value="1"/>
</dbReference>
<dbReference type="Gene3D" id="3.20.20.70">
    <property type="entry name" value="Aldolase class I"/>
    <property type="match status" value="1"/>
</dbReference>
<keyword evidence="4" id="KW-0285">Flavoprotein</keyword>
<dbReference type="Pfam" id="PF07992">
    <property type="entry name" value="Pyr_redox_2"/>
    <property type="match status" value="1"/>
</dbReference>
<name>A0ABU0DZP5_9FIRM</name>
<comment type="cofactor">
    <cofactor evidence="2">
        <name>[4Fe-4S] cluster</name>
        <dbReference type="ChEBI" id="CHEBI:49883"/>
    </cofactor>
</comment>
<proteinExistence type="inferred from homology"/>
<dbReference type="Gene3D" id="3.40.50.720">
    <property type="entry name" value="NAD(P)-binding Rossmann-like Domain"/>
    <property type="match status" value="1"/>
</dbReference>
<dbReference type="InterPro" id="IPR013785">
    <property type="entry name" value="Aldolase_TIM"/>
</dbReference>
<dbReference type="PRINTS" id="PR00368">
    <property type="entry name" value="FADPNR"/>
</dbReference>
<dbReference type="InterPro" id="IPR036188">
    <property type="entry name" value="FAD/NAD-bd_sf"/>
</dbReference>
<dbReference type="Proteomes" id="UP001230220">
    <property type="component" value="Unassembled WGS sequence"/>
</dbReference>
<gene>
    <name evidence="12" type="ORF">J2S15_000839</name>
</gene>
<sequence length="644" mass="70455">MKYDALFTPFSIGKMEVKNRLVMSPMGTNSSHIDGTIADDEIDYFERRAKGGVGLIIMGCQFLNPELAQGSLEGVLQNTYVIPQLTSVVEASHRYGAKICCQISCGTGRNAFPNMMGEPPFSSSETPWTFNPEIKCRKLSKDQIKDIMKEFANSAKIAMDAGFDAIEIHAHAGYLVDQFMSPVWNIRDDEYGGSAENRMRFPCEIVESIKSVVGDKLPVIFRISLDHMFEGGRTLEESMELIKILENAGVDALDIDSGCYETIDYIFPSAYTGDACMMYVCDEARKHVSIPLMNSGNHTPDSALDLVSNNKADFAMFGRQLIADPDMPNKLMDGDTENIRPCIRCNEECVGRIVTRLTKLSCAVNPTACDERRLALEDADKVKNVVVIGAGPGGLEAARVAALRGHKVAVYEKDGKIGGQLAVAATPKFKDQLKKLVSWFELQLKNLDVTVHLNHEVTIDDEILKNADEIIIGSGATPIAPNINGIDKSISVIDAHINKDMIKGDTVIMCGGGLSGCDSAIELASEHNKKVKIVEMEDTIAKDVMFINAASIFRDFGKYGIEQHTNSKIVEILDDGVIVEDKDGNKQKIDGDTVISAFGMLPSNKLAKEIQAKYPKHTNIIGDSLKIGKVADAIRSGYYAGSRI</sequence>
<dbReference type="PANTHER" id="PTHR42917:SF2">
    <property type="entry name" value="2,4-DIENOYL-COA REDUCTASE [(2E)-ENOYL-COA-PRODUCING]"/>
    <property type="match status" value="1"/>
</dbReference>
<keyword evidence="13" id="KW-1185">Reference proteome</keyword>
<organism evidence="12 13">
    <name type="scientific">Breznakia pachnodae</name>
    <dbReference type="NCBI Taxonomy" id="265178"/>
    <lineage>
        <taxon>Bacteria</taxon>
        <taxon>Bacillati</taxon>
        <taxon>Bacillota</taxon>
        <taxon>Erysipelotrichia</taxon>
        <taxon>Erysipelotrichales</taxon>
        <taxon>Erysipelotrichaceae</taxon>
        <taxon>Breznakia</taxon>
    </lineage>
</organism>
<comment type="caution">
    <text evidence="12">The sequence shown here is derived from an EMBL/GenBank/DDBJ whole genome shotgun (WGS) entry which is preliminary data.</text>
</comment>
<evidence type="ECO:0000256" key="7">
    <source>
        <dbReference type="ARBA" id="ARBA00023002"/>
    </source>
</evidence>
<evidence type="ECO:0000256" key="6">
    <source>
        <dbReference type="ARBA" id="ARBA00022723"/>
    </source>
</evidence>
<keyword evidence="9" id="KW-0411">Iron-sulfur</keyword>
<comment type="cofactor">
    <cofactor evidence="1">
        <name>FMN</name>
        <dbReference type="ChEBI" id="CHEBI:58210"/>
    </cofactor>
</comment>
<dbReference type="RefSeq" id="WP_307405762.1">
    <property type="nucleotide sequence ID" value="NZ_JAUSUR010000001.1"/>
</dbReference>
<accession>A0ABU0DZP5</accession>
<feature type="domain" description="NADH:flavin oxidoreductase/NADH oxidase N-terminal" evidence="10">
    <location>
        <begin position="6"/>
        <end position="334"/>
    </location>
</feature>
<dbReference type="EMBL" id="JAUSUR010000001">
    <property type="protein sequence ID" value="MDQ0360108.1"/>
    <property type="molecule type" value="Genomic_DNA"/>
</dbReference>
<evidence type="ECO:0000256" key="2">
    <source>
        <dbReference type="ARBA" id="ARBA00001966"/>
    </source>
</evidence>
<dbReference type="Gene3D" id="3.50.50.60">
    <property type="entry name" value="FAD/NAD(P)-binding domain"/>
    <property type="match status" value="1"/>
</dbReference>
<evidence type="ECO:0000256" key="8">
    <source>
        <dbReference type="ARBA" id="ARBA00023004"/>
    </source>
</evidence>
<dbReference type="InterPro" id="IPR023753">
    <property type="entry name" value="FAD/NAD-binding_dom"/>
</dbReference>
<reference evidence="12 13" key="1">
    <citation type="submission" date="2023-07" db="EMBL/GenBank/DDBJ databases">
        <title>Genomic Encyclopedia of Type Strains, Phase IV (KMG-IV): sequencing the most valuable type-strain genomes for metagenomic binning, comparative biology and taxonomic classification.</title>
        <authorList>
            <person name="Goeker M."/>
        </authorList>
    </citation>
    <scope>NUCLEOTIDE SEQUENCE [LARGE SCALE GENOMIC DNA]</scope>
    <source>
        <strain evidence="12 13">DSM 16784</strain>
    </source>
</reference>
<evidence type="ECO:0000259" key="11">
    <source>
        <dbReference type="Pfam" id="PF07992"/>
    </source>
</evidence>